<reference evidence="3 4" key="1">
    <citation type="submission" date="2017-08" db="EMBL/GenBank/DDBJ databases">
        <title>Infants hospitalized years apart are colonized by the same room-sourced microbial strains.</title>
        <authorList>
            <person name="Brooks B."/>
            <person name="Olm M.R."/>
            <person name="Firek B.A."/>
            <person name="Baker R."/>
            <person name="Thomas B.C."/>
            <person name="Morowitz M.J."/>
            <person name="Banfield J.F."/>
        </authorList>
    </citation>
    <scope>NUCLEOTIDE SEQUENCE [LARGE SCALE GENOMIC DNA]</scope>
    <source>
        <strain evidence="3">S2_018_000_R2_104</strain>
    </source>
</reference>
<dbReference type="InterPro" id="IPR000914">
    <property type="entry name" value="SBP_5_dom"/>
</dbReference>
<dbReference type="SUPFAM" id="SSF53850">
    <property type="entry name" value="Periplasmic binding protein-like II"/>
    <property type="match status" value="1"/>
</dbReference>
<dbReference type="Pfam" id="PF00496">
    <property type="entry name" value="SBP_bac_5"/>
    <property type="match status" value="1"/>
</dbReference>
<dbReference type="InterPro" id="IPR039424">
    <property type="entry name" value="SBP_5"/>
</dbReference>
<evidence type="ECO:0000313" key="4">
    <source>
        <dbReference type="Proteomes" id="UP000249557"/>
    </source>
</evidence>
<gene>
    <name evidence="3" type="ORF">DI626_06455</name>
</gene>
<keyword evidence="1" id="KW-0732">Signal</keyword>
<evidence type="ECO:0000256" key="1">
    <source>
        <dbReference type="ARBA" id="ARBA00022729"/>
    </source>
</evidence>
<protein>
    <submittedName>
        <fullName evidence="3">ABC transporter substrate-binding protein</fullName>
    </submittedName>
</protein>
<proteinExistence type="predicted"/>
<comment type="caution">
    <text evidence="3">The sequence shown here is derived from an EMBL/GenBank/DDBJ whole genome shotgun (WGS) entry which is preliminary data.</text>
</comment>
<organism evidence="3 4">
    <name type="scientific">Micavibrio aeruginosavorus</name>
    <dbReference type="NCBI Taxonomy" id="349221"/>
    <lineage>
        <taxon>Bacteria</taxon>
        <taxon>Pseudomonadati</taxon>
        <taxon>Bdellovibrionota</taxon>
        <taxon>Bdellovibrionia</taxon>
        <taxon>Bdellovibrionales</taxon>
        <taxon>Pseudobdellovibrionaceae</taxon>
        <taxon>Micavibrio</taxon>
    </lineage>
</organism>
<dbReference type="Gene3D" id="3.10.105.10">
    <property type="entry name" value="Dipeptide-binding Protein, Domain 3"/>
    <property type="match status" value="1"/>
</dbReference>
<dbReference type="PANTHER" id="PTHR30290">
    <property type="entry name" value="PERIPLASMIC BINDING COMPONENT OF ABC TRANSPORTER"/>
    <property type="match status" value="1"/>
</dbReference>
<dbReference type="AlphaFoldDB" id="A0A2W5A1Z7"/>
<dbReference type="Gene3D" id="3.40.190.10">
    <property type="entry name" value="Periplasmic binding protein-like II"/>
    <property type="match status" value="1"/>
</dbReference>
<evidence type="ECO:0000313" key="3">
    <source>
        <dbReference type="EMBL" id="PZO86479.1"/>
    </source>
</evidence>
<dbReference type="EMBL" id="QFNK01000115">
    <property type="protein sequence ID" value="PZO86479.1"/>
    <property type="molecule type" value="Genomic_DNA"/>
</dbReference>
<feature type="non-terminal residue" evidence="3">
    <location>
        <position position="1"/>
    </location>
</feature>
<feature type="domain" description="Solute-binding protein family 5" evidence="2">
    <location>
        <begin position="10"/>
        <end position="292"/>
    </location>
</feature>
<sequence>MPVLSKAYWTGKTFDETTFTPFLSNGAYKIASIDPGRRIVYERVKDYWAADILPNKGHYNFDRVIYDFYRDDSVAFESFKAGDLNLRREWDAGLWKNGYDFPGLKQGKAVKEAIKHGRPDRVRGFIYNTRREPFKDVRVRQALGLVFDFEWVNANLYHGLYSRINSYFPGTYLAAQNTPPQPVNATPEDKRANLRAADALLKDAGWVVKNGIRINEKTGKPLTFEIMLDDPSNEKIALSFVRSLKRLGISPRVRVLDSAAFLRNMNGYDFDMTLYYWMSTLSPGTEQYLYWSCEAADTPSRWNHAGICDKNIDLLSKSIASAKSRDELVEKVRTLDSALMAGHYMIPLYYNPTDFVAYWKPLAHPETTPIYGTVLETWWMNAP</sequence>
<accession>A0A2W5A1Z7</accession>
<name>A0A2W5A1Z7_9BACT</name>
<dbReference type="GO" id="GO:0030288">
    <property type="term" value="C:outer membrane-bounded periplasmic space"/>
    <property type="evidence" value="ECO:0007669"/>
    <property type="project" value="TreeGrafter"/>
</dbReference>
<dbReference type="GO" id="GO:0015833">
    <property type="term" value="P:peptide transport"/>
    <property type="evidence" value="ECO:0007669"/>
    <property type="project" value="TreeGrafter"/>
</dbReference>
<evidence type="ECO:0000259" key="2">
    <source>
        <dbReference type="Pfam" id="PF00496"/>
    </source>
</evidence>
<dbReference type="GO" id="GO:1904680">
    <property type="term" value="F:peptide transmembrane transporter activity"/>
    <property type="evidence" value="ECO:0007669"/>
    <property type="project" value="TreeGrafter"/>
</dbReference>
<dbReference type="Proteomes" id="UP000249557">
    <property type="component" value="Unassembled WGS sequence"/>
</dbReference>
<dbReference type="PANTHER" id="PTHR30290:SF64">
    <property type="entry name" value="ABC TRANSPORTER PERIPLASMIC BINDING PROTEIN"/>
    <property type="match status" value="1"/>
</dbReference>
<dbReference type="GO" id="GO:0042884">
    <property type="term" value="P:microcin transport"/>
    <property type="evidence" value="ECO:0007669"/>
    <property type="project" value="TreeGrafter"/>
</dbReference>
<dbReference type="CDD" id="cd08497">
    <property type="entry name" value="MbnE-like"/>
    <property type="match status" value="1"/>
</dbReference>